<dbReference type="Proteomes" id="UP000735302">
    <property type="component" value="Unassembled WGS sequence"/>
</dbReference>
<evidence type="ECO:0000313" key="3">
    <source>
        <dbReference type="Proteomes" id="UP000735302"/>
    </source>
</evidence>
<sequence>MGQWKSIIVDTPNNNYSNGSSNSSNICNRQNAGRNTSDRCPYTWHVRPQSLKIRTADLTCQQLVFVCSVTLCLLNNLAQRDATTVSATKVSMAIVLSTNVYSTH</sequence>
<keyword evidence="3" id="KW-1185">Reference proteome</keyword>
<name>A0AAV4C604_9GAST</name>
<comment type="caution">
    <text evidence="2">The sequence shown here is derived from an EMBL/GenBank/DDBJ whole genome shotgun (WGS) entry which is preliminary data.</text>
</comment>
<accession>A0AAV4C604</accession>
<reference evidence="2 3" key="1">
    <citation type="journal article" date="2021" name="Elife">
        <title>Chloroplast acquisition without the gene transfer in kleptoplastic sea slugs, Plakobranchus ocellatus.</title>
        <authorList>
            <person name="Maeda T."/>
            <person name="Takahashi S."/>
            <person name="Yoshida T."/>
            <person name="Shimamura S."/>
            <person name="Takaki Y."/>
            <person name="Nagai Y."/>
            <person name="Toyoda A."/>
            <person name="Suzuki Y."/>
            <person name="Arimoto A."/>
            <person name="Ishii H."/>
            <person name="Satoh N."/>
            <person name="Nishiyama T."/>
            <person name="Hasebe M."/>
            <person name="Maruyama T."/>
            <person name="Minagawa J."/>
            <person name="Obokata J."/>
            <person name="Shigenobu S."/>
        </authorList>
    </citation>
    <scope>NUCLEOTIDE SEQUENCE [LARGE SCALE GENOMIC DNA]</scope>
</reference>
<organism evidence="2 3">
    <name type="scientific">Plakobranchus ocellatus</name>
    <dbReference type="NCBI Taxonomy" id="259542"/>
    <lineage>
        <taxon>Eukaryota</taxon>
        <taxon>Metazoa</taxon>
        <taxon>Spiralia</taxon>
        <taxon>Lophotrochozoa</taxon>
        <taxon>Mollusca</taxon>
        <taxon>Gastropoda</taxon>
        <taxon>Heterobranchia</taxon>
        <taxon>Euthyneura</taxon>
        <taxon>Panpulmonata</taxon>
        <taxon>Sacoglossa</taxon>
        <taxon>Placobranchoidea</taxon>
        <taxon>Plakobranchidae</taxon>
        <taxon>Plakobranchus</taxon>
    </lineage>
</organism>
<dbReference type="EMBL" id="BLXT01005884">
    <property type="protein sequence ID" value="GFO27125.1"/>
    <property type="molecule type" value="Genomic_DNA"/>
</dbReference>
<evidence type="ECO:0000256" key="1">
    <source>
        <dbReference type="SAM" id="MobiDB-lite"/>
    </source>
</evidence>
<feature type="compositionally biased region" description="Low complexity" evidence="1">
    <location>
        <begin position="13"/>
        <end position="25"/>
    </location>
</feature>
<dbReference type="AlphaFoldDB" id="A0AAV4C604"/>
<feature type="compositionally biased region" description="Polar residues" evidence="1">
    <location>
        <begin position="26"/>
        <end position="35"/>
    </location>
</feature>
<proteinExistence type="predicted"/>
<evidence type="ECO:0000313" key="2">
    <source>
        <dbReference type="EMBL" id="GFO27125.1"/>
    </source>
</evidence>
<gene>
    <name evidence="2" type="ORF">PoB_005363000</name>
</gene>
<feature type="region of interest" description="Disordered" evidence="1">
    <location>
        <begin position="10"/>
        <end position="36"/>
    </location>
</feature>
<protein>
    <submittedName>
        <fullName evidence="2">Uncharacterized protein</fullName>
    </submittedName>
</protein>